<dbReference type="InterPro" id="IPR001789">
    <property type="entry name" value="Sig_transdc_resp-reg_receiver"/>
</dbReference>
<dbReference type="PANTHER" id="PTHR43874">
    <property type="entry name" value="TWO-COMPONENT RESPONSE REGULATOR"/>
    <property type="match status" value="1"/>
</dbReference>
<sequence length="612" mass="66887">MGSNPRGFTANSPLLKITILVVDDDSTSLAIISAMLREFRYEVTSVKNPMAALSVLRANPGNIDLVVTDLHMPEMNGIELQRQIKREFKLPVIIMSSDDSESVMLESLSGGAVFFIVKPVQPDGLKNVWQYAVSAKKGKTTVIKEIEGDSATATGRRLPSANNERDGGERGSKRKAPGKDKDGKDEDNNLKPKKARRAKVVWTNTLHNQFLDALRHIGLEKAVPKTILEHMNVRGLTRENVASHLQKYRIFLKRVAERGCLPSKAMFGRFLKSTFAAGHPLLMKSAREYARMQDLQRLRSLTFYPGYGGSYSPHNAAYGQSHLLAHQANINKPMFSGDLMNPPNPGTRMGYGNGSNLSLNGGFSSGLMSGANSLQSYPKPVQARPGFYNACSSSQFRFGSPGLHSSSSTLGNGISNGSHTSLNPGYGLSGGYGPMNGAFNENMNVATMGNQAFDYNPASNQHEKISMSSALNNPGVTDYNGFDLQLGDECYLNELSDLILGSNKYQLSHQQQGGDGGFDDPEFSFGSFCPELYPSLDELRNSDIDESREDNAPWNEQDLGQVQSAFEELINPNPAAAEENSSNDQSALLQDSEEDEFLASLFNLDDPLLQDI</sequence>
<evidence type="ECO:0000256" key="9">
    <source>
        <dbReference type="SAM" id="MobiDB-lite"/>
    </source>
</evidence>
<evidence type="ECO:0000259" key="11">
    <source>
        <dbReference type="PROSITE" id="PS51294"/>
    </source>
</evidence>
<keyword evidence="2 8" id="KW-0597">Phosphoprotein</keyword>
<evidence type="ECO:0000313" key="12">
    <source>
        <dbReference type="EMBL" id="GMI99577.1"/>
    </source>
</evidence>
<dbReference type="FunFam" id="1.10.10.60:FF:000007">
    <property type="entry name" value="Two-component response regulator"/>
    <property type="match status" value="1"/>
</dbReference>
<protein>
    <recommendedName>
        <fullName evidence="14">Two-component response regulator</fullName>
    </recommendedName>
</protein>
<evidence type="ECO:0000256" key="2">
    <source>
        <dbReference type="ARBA" id="ARBA00022553"/>
    </source>
</evidence>
<dbReference type="CDD" id="cd17584">
    <property type="entry name" value="REC_typeB_ARR-like"/>
    <property type="match status" value="1"/>
</dbReference>
<evidence type="ECO:0000256" key="4">
    <source>
        <dbReference type="ARBA" id="ARBA00023015"/>
    </source>
</evidence>
<dbReference type="GO" id="GO:0005634">
    <property type="term" value="C:nucleus"/>
    <property type="evidence" value="ECO:0007669"/>
    <property type="project" value="UniProtKB-SubCell"/>
</dbReference>
<keyword evidence="4" id="KW-0805">Transcription regulation</keyword>
<dbReference type="PROSITE" id="PS50110">
    <property type="entry name" value="RESPONSE_REGULATORY"/>
    <property type="match status" value="1"/>
</dbReference>
<feature type="region of interest" description="Disordered" evidence="9">
    <location>
        <begin position="571"/>
        <end position="592"/>
    </location>
</feature>
<evidence type="ECO:0000256" key="1">
    <source>
        <dbReference type="ARBA" id="ARBA00004123"/>
    </source>
</evidence>
<dbReference type="Gene3D" id="3.40.50.2300">
    <property type="match status" value="1"/>
</dbReference>
<dbReference type="EMBL" id="BSYR01000035">
    <property type="protein sequence ID" value="GMI99577.1"/>
    <property type="molecule type" value="Genomic_DNA"/>
</dbReference>
<evidence type="ECO:0000256" key="5">
    <source>
        <dbReference type="ARBA" id="ARBA00023159"/>
    </source>
</evidence>
<keyword evidence="13" id="KW-1185">Reference proteome</keyword>
<dbReference type="Proteomes" id="UP001165190">
    <property type="component" value="Unassembled WGS sequence"/>
</dbReference>
<keyword evidence="3" id="KW-0902">Two-component regulatory system</keyword>
<feature type="domain" description="HTH myb-type" evidence="11">
    <location>
        <begin position="194"/>
        <end position="253"/>
    </location>
</feature>
<dbReference type="SUPFAM" id="SSF46689">
    <property type="entry name" value="Homeodomain-like"/>
    <property type="match status" value="1"/>
</dbReference>
<dbReference type="InterPro" id="IPR009057">
    <property type="entry name" value="Homeodomain-like_sf"/>
</dbReference>
<dbReference type="InterPro" id="IPR006447">
    <property type="entry name" value="Myb_dom_plants"/>
</dbReference>
<dbReference type="InterPro" id="IPR017930">
    <property type="entry name" value="Myb_dom"/>
</dbReference>
<dbReference type="GO" id="GO:0009736">
    <property type="term" value="P:cytokinin-activated signaling pathway"/>
    <property type="evidence" value="ECO:0007669"/>
    <property type="project" value="InterPro"/>
</dbReference>
<dbReference type="GO" id="GO:0003677">
    <property type="term" value="F:DNA binding"/>
    <property type="evidence" value="ECO:0007669"/>
    <property type="project" value="InterPro"/>
</dbReference>
<dbReference type="AlphaFoldDB" id="A0A9W7IR79"/>
<proteinExistence type="predicted"/>
<dbReference type="Pfam" id="PF00072">
    <property type="entry name" value="Response_reg"/>
    <property type="match status" value="1"/>
</dbReference>
<dbReference type="InterPro" id="IPR011006">
    <property type="entry name" value="CheY-like_superfamily"/>
</dbReference>
<gene>
    <name evidence="12" type="ORF">HRI_003627000</name>
</gene>
<reference evidence="12" key="1">
    <citation type="submission" date="2023-05" db="EMBL/GenBank/DDBJ databases">
        <title>Genome and transcriptome analyses reveal genes involved in the formation of fine ridges on petal epidermal cells in Hibiscus trionum.</title>
        <authorList>
            <person name="Koshimizu S."/>
            <person name="Masuda S."/>
            <person name="Ishii T."/>
            <person name="Shirasu K."/>
            <person name="Hoshino A."/>
            <person name="Arita M."/>
        </authorList>
    </citation>
    <scope>NUCLEOTIDE SEQUENCE</scope>
    <source>
        <strain evidence="12">Hamamatsu line</strain>
    </source>
</reference>
<keyword evidence="6" id="KW-0804">Transcription</keyword>
<dbReference type="NCBIfam" id="TIGR01557">
    <property type="entry name" value="myb_SHAQKYF"/>
    <property type="match status" value="1"/>
</dbReference>
<dbReference type="SMART" id="SM00448">
    <property type="entry name" value="REC"/>
    <property type="match status" value="1"/>
</dbReference>
<evidence type="ECO:0000256" key="6">
    <source>
        <dbReference type="ARBA" id="ARBA00023163"/>
    </source>
</evidence>
<organism evidence="12 13">
    <name type="scientific">Hibiscus trionum</name>
    <name type="common">Flower of an hour</name>
    <dbReference type="NCBI Taxonomy" id="183268"/>
    <lineage>
        <taxon>Eukaryota</taxon>
        <taxon>Viridiplantae</taxon>
        <taxon>Streptophyta</taxon>
        <taxon>Embryophyta</taxon>
        <taxon>Tracheophyta</taxon>
        <taxon>Spermatophyta</taxon>
        <taxon>Magnoliopsida</taxon>
        <taxon>eudicotyledons</taxon>
        <taxon>Gunneridae</taxon>
        <taxon>Pentapetalae</taxon>
        <taxon>rosids</taxon>
        <taxon>malvids</taxon>
        <taxon>Malvales</taxon>
        <taxon>Malvaceae</taxon>
        <taxon>Malvoideae</taxon>
        <taxon>Hibiscus</taxon>
    </lineage>
</organism>
<dbReference type="PROSITE" id="PS51294">
    <property type="entry name" value="HTH_MYB"/>
    <property type="match status" value="1"/>
</dbReference>
<comment type="subcellular location">
    <subcellularLocation>
        <location evidence="1">Nucleus</location>
    </subcellularLocation>
</comment>
<feature type="region of interest" description="Disordered" evidence="9">
    <location>
        <begin position="146"/>
        <end position="195"/>
    </location>
</feature>
<dbReference type="GO" id="GO:0000160">
    <property type="term" value="P:phosphorelay signal transduction system"/>
    <property type="evidence" value="ECO:0007669"/>
    <property type="project" value="UniProtKB-KW"/>
</dbReference>
<evidence type="ECO:0008006" key="14">
    <source>
        <dbReference type="Google" id="ProtNLM"/>
    </source>
</evidence>
<dbReference type="Gene3D" id="1.10.10.60">
    <property type="entry name" value="Homeodomain-like"/>
    <property type="match status" value="1"/>
</dbReference>
<keyword evidence="7" id="KW-0539">Nucleus</keyword>
<dbReference type="Pfam" id="PF00249">
    <property type="entry name" value="Myb_DNA-binding"/>
    <property type="match status" value="1"/>
</dbReference>
<evidence type="ECO:0000256" key="3">
    <source>
        <dbReference type="ARBA" id="ARBA00023012"/>
    </source>
</evidence>
<evidence type="ECO:0000313" key="13">
    <source>
        <dbReference type="Proteomes" id="UP001165190"/>
    </source>
</evidence>
<dbReference type="InterPro" id="IPR045279">
    <property type="entry name" value="ARR-like"/>
</dbReference>
<feature type="domain" description="Response regulatory" evidence="10">
    <location>
        <begin position="18"/>
        <end position="133"/>
    </location>
</feature>
<dbReference type="PANTHER" id="PTHR43874:SF19">
    <property type="entry name" value="RESPONSE REGULATOR 23-RELATED"/>
    <property type="match status" value="1"/>
</dbReference>
<dbReference type="OrthoDB" id="21225at2759"/>
<feature type="compositionally biased region" description="Basic and acidic residues" evidence="9">
    <location>
        <begin position="163"/>
        <end position="190"/>
    </location>
</feature>
<feature type="modified residue" description="4-aspartylphosphate" evidence="8">
    <location>
        <position position="69"/>
    </location>
</feature>
<name>A0A9W7IR79_HIBTR</name>
<keyword evidence="5" id="KW-0010">Activator</keyword>
<comment type="caution">
    <text evidence="12">The sequence shown here is derived from an EMBL/GenBank/DDBJ whole genome shotgun (WGS) entry which is preliminary data.</text>
</comment>
<accession>A0A9W7IR79</accession>
<feature type="compositionally biased region" description="Polar residues" evidence="9">
    <location>
        <begin position="579"/>
        <end position="589"/>
    </location>
</feature>
<evidence type="ECO:0000259" key="10">
    <source>
        <dbReference type="PROSITE" id="PS50110"/>
    </source>
</evidence>
<evidence type="ECO:0000256" key="8">
    <source>
        <dbReference type="PROSITE-ProRule" id="PRU00169"/>
    </source>
</evidence>
<dbReference type="SUPFAM" id="SSF52172">
    <property type="entry name" value="CheY-like"/>
    <property type="match status" value="1"/>
</dbReference>
<dbReference type="InterPro" id="IPR001005">
    <property type="entry name" value="SANT/Myb"/>
</dbReference>
<evidence type="ECO:0000256" key="7">
    <source>
        <dbReference type="ARBA" id="ARBA00023242"/>
    </source>
</evidence>